<evidence type="ECO:0000313" key="3">
    <source>
        <dbReference type="EMBL" id="CAB4685517.1"/>
    </source>
</evidence>
<feature type="transmembrane region" description="Helical" evidence="1">
    <location>
        <begin position="16"/>
        <end position="34"/>
    </location>
</feature>
<sequence>MLIGGFQIWNFNGNEWWLVIGLIVFAQLLGHNMFNSALKRVSPAVVSLIIFFEVPVASVLAIWWLDQTPPIGILPGIVLILGGCALVVLRTRSTRVELAP</sequence>
<proteinExistence type="predicted"/>
<reference evidence="3" key="1">
    <citation type="submission" date="2020-05" db="EMBL/GenBank/DDBJ databases">
        <authorList>
            <person name="Chiriac C."/>
            <person name="Salcher M."/>
            <person name="Ghai R."/>
            <person name="Kavagutti S V."/>
        </authorList>
    </citation>
    <scope>NUCLEOTIDE SEQUENCE</scope>
</reference>
<dbReference type="InterPro" id="IPR000620">
    <property type="entry name" value="EamA_dom"/>
</dbReference>
<evidence type="ECO:0000256" key="1">
    <source>
        <dbReference type="SAM" id="Phobius"/>
    </source>
</evidence>
<protein>
    <submittedName>
        <fullName evidence="3">Unannotated protein</fullName>
    </submittedName>
</protein>
<keyword evidence="1" id="KW-0812">Transmembrane</keyword>
<dbReference type="Pfam" id="PF00892">
    <property type="entry name" value="EamA"/>
    <property type="match status" value="1"/>
</dbReference>
<feature type="transmembrane region" description="Helical" evidence="1">
    <location>
        <begin position="46"/>
        <end position="65"/>
    </location>
</feature>
<dbReference type="GO" id="GO:0016020">
    <property type="term" value="C:membrane"/>
    <property type="evidence" value="ECO:0007669"/>
    <property type="project" value="InterPro"/>
</dbReference>
<evidence type="ECO:0000259" key="2">
    <source>
        <dbReference type="Pfam" id="PF00892"/>
    </source>
</evidence>
<dbReference type="SUPFAM" id="SSF103481">
    <property type="entry name" value="Multidrug resistance efflux transporter EmrE"/>
    <property type="match status" value="1"/>
</dbReference>
<accession>A0A6J6NGP2</accession>
<feature type="domain" description="EamA" evidence="2">
    <location>
        <begin position="8"/>
        <end position="88"/>
    </location>
</feature>
<dbReference type="EMBL" id="CAEZXJ010000073">
    <property type="protein sequence ID" value="CAB4685517.1"/>
    <property type="molecule type" value="Genomic_DNA"/>
</dbReference>
<keyword evidence="1" id="KW-1133">Transmembrane helix</keyword>
<dbReference type="AlphaFoldDB" id="A0A6J6NGP2"/>
<keyword evidence="1" id="KW-0472">Membrane</keyword>
<name>A0A6J6NGP2_9ZZZZ</name>
<dbReference type="InterPro" id="IPR037185">
    <property type="entry name" value="EmrE-like"/>
</dbReference>
<feature type="transmembrane region" description="Helical" evidence="1">
    <location>
        <begin position="71"/>
        <end position="89"/>
    </location>
</feature>
<gene>
    <name evidence="3" type="ORF">UFOPK2372_00501</name>
</gene>
<organism evidence="3">
    <name type="scientific">freshwater metagenome</name>
    <dbReference type="NCBI Taxonomy" id="449393"/>
    <lineage>
        <taxon>unclassified sequences</taxon>
        <taxon>metagenomes</taxon>
        <taxon>ecological metagenomes</taxon>
    </lineage>
</organism>